<reference evidence="4" key="1">
    <citation type="submission" date="2020-12" db="EMBL/GenBank/DDBJ databases">
        <title>Metabolic potential, ecology and presence of endohyphal bacteria is reflected in genomic diversity of Mucoromycotina.</title>
        <authorList>
            <person name="Muszewska A."/>
            <person name="Okrasinska A."/>
            <person name="Steczkiewicz K."/>
            <person name="Drgas O."/>
            <person name="Orlowska M."/>
            <person name="Perlinska-Lenart U."/>
            <person name="Aleksandrzak-Piekarczyk T."/>
            <person name="Szatraj K."/>
            <person name="Zielenkiewicz U."/>
            <person name="Pilsyk S."/>
            <person name="Malc E."/>
            <person name="Mieczkowski P."/>
            <person name="Kruszewska J.S."/>
            <person name="Biernat P."/>
            <person name="Pawlowska J."/>
        </authorList>
    </citation>
    <scope>NUCLEOTIDE SEQUENCE</scope>
    <source>
        <strain evidence="4">WA0000017839</strain>
    </source>
</reference>
<dbReference type="PANTHER" id="PTHR22957">
    <property type="entry name" value="TBC1 DOMAIN FAMILY MEMBER GTPASE-ACTIVATING PROTEIN"/>
    <property type="match status" value="1"/>
</dbReference>
<organism evidence="4 5">
    <name type="scientific">Mucor saturninus</name>
    <dbReference type="NCBI Taxonomy" id="64648"/>
    <lineage>
        <taxon>Eukaryota</taxon>
        <taxon>Fungi</taxon>
        <taxon>Fungi incertae sedis</taxon>
        <taxon>Mucoromycota</taxon>
        <taxon>Mucoromycotina</taxon>
        <taxon>Mucoromycetes</taxon>
        <taxon>Mucorales</taxon>
        <taxon>Mucorineae</taxon>
        <taxon>Mucoraceae</taxon>
        <taxon>Mucor</taxon>
    </lineage>
</organism>
<evidence type="ECO:0000256" key="1">
    <source>
        <dbReference type="ARBA" id="ARBA00022468"/>
    </source>
</evidence>
<evidence type="ECO:0000256" key="2">
    <source>
        <dbReference type="SAM" id="MobiDB-lite"/>
    </source>
</evidence>
<accession>A0A8H7VA25</accession>
<evidence type="ECO:0000259" key="3">
    <source>
        <dbReference type="PROSITE" id="PS50086"/>
    </source>
</evidence>
<feature type="compositionally biased region" description="Basic and acidic residues" evidence="2">
    <location>
        <begin position="84"/>
        <end position="94"/>
    </location>
</feature>
<feature type="compositionally biased region" description="Polar residues" evidence="2">
    <location>
        <begin position="1"/>
        <end position="19"/>
    </location>
</feature>
<feature type="compositionally biased region" description="Pro residues" evidence="2">
    <location>
        <begin position="66"/>
        <end position="82"/>
    </location>
</feature>
<name>A0A8H7VA25_9FUNG</name>
<evidence type="ECO:0000313" key="4">
    <source>
        <dbReference type="EMBL" id="KAG2208973.1"/>
    </source>
</evidence>
<feature type="domain" description="Rab-GAP TBC" evidence="3">
    <location>
        <begin position="507"/>
        <end position="727"/>
    </location>
</feature>
<dbReference type="Gene3D" id="1.10.8.270">
    <property type="entry name" value="putative rabgap domain of human tbc1 domain family member 14 like domains"/>
    <property type="match status" value="1"/>
</dbReference>
<gene>
    <name evidence="4" type="ORF">INT47_011113</name>
</gene>
<dbReference type="OrthoDB" id="10264062at2759"/>
<feature type="region of interest" description="Disordered" evidence="2">
    <location>
        <begin position="1"/>
        <end position="99"/>
    </location>
</feature>
<dbReference type="Gene3D" id="1.10.472.80">
    <property type="entry name" value="Ypt/Rab-GAP domain of gyp1p, domain 3"/>
    <property type="match status" value="1"/>
</dbReference>
<comment type="caution">
    <text evidence="4">The sequence shown here is derived from an EMBL/GenBank/DDBJ whole genome shotgun (WGS) entry which is preliminary data.</text>
</comment>
<dbReference type="Pfam" id="PF00566">
    <property type="entry name" value="RabGAP-TBC"/>
    <property type="match status" value="1"/>
</dbReference>
<evidence type="ECO:0000313" key="5">
    <source>
        <dbReference type="Proteomes" id="UP000603453"/>
    </source>
</evidence>
<dbReference type="SUPFAM" id="SSF47923">
    <property type="entry name" value="Ypt/Rab-GAP domain of gyp1p"/>
    <property type="match status" value="2"/>
</dbReference>
<protein>
    <recommendedName>
        <fullName evidence="3">Rab-GAP TBC domain-containing protein</fullName>
    </recommendedName>
</protein>
<dbReference type="EMBL" id="JAEPRD010000017">
    <property type="protein sequence ID" value="KAG2208973.1"/>
    <property type="molecule type" value="Genomic_DNA"/>
</dbReference>
<feature type="compositionally biased region" description="Low complexity" evidence="2">
    <location>
        <begin position="20"/>
        <end position="32"/>
    </location>
</feature>
<sequence>MGGGPNHNNIPMTESSYNRQPSYPQPHTQQPYPQQPYPQQPYSQQPYPQQPYAPQNHSPQHYSPQPYSPQPQNPSPQLPPKPPHQHDDLAEQSKRRQQFQQRSNYNPFLAQTNWSSESSFSSVYPSYDPNEYQLDPVPLLASPAAPVLPPVPTAYQQSSVPPIPVAATPAAVVYQPQAIPQEPANSVRLIYAKSGFYLKSTNPMADDSIHGFFAVFSKSMENLQVNVAWIPEYLIDPKDIDLFLQLDGDVASEHGFPSIGLNLGQGETMIIGLSHIHSLYICPPSIHAQGSIVITSKSGDVLKPIWFSTTTVNDLQSDINAWPGYDIIDVLNAFIPLRPSDTQYVHLVKNDTVSSPVPKTAVVKEMDPVNKAVISKEEDPVSKAIHNARWTLLERLAKITQYSKDAAQALTQPIALSMQAFSRSRTVNEYQMASHYIARWGNKPEPEYYLMDDTDGLLLGMPELSGPNPIHTRRSPVSPEEWILLFDDEGRLNVPIDHVRQIVFSGGLDSDIRIEAWKFLLGMYTWHSTFDEREAIRRSQKESYYAIKATWFDDTEIRDTTEFKDEKHRIDKDVHRTDREQEAFEGEDLPNPDPAMCVGTNANLEIMKDILVTYNFYNIDLGYVQGMSDILAPLFVAMGDEAMAFWGFCSFMDRVQGNFYVDQTGMHGLLNTLKDLIRFMDPALYQHLEKIQAHEMFFCFRWFLVWFKREFAWDQVIRLWEVLWTNHLSDQFIIFIALAVIDTHRHTMLTEINELDEMLQFFIGLSDNIPLEPTLERAEVLFYQFERKIKAMQHKSAILQDQLQVRSVWNSDQRVLIQERITKLQIPSHIIKLLSH</sequence>
<dbReference type="PROSITE" id="PS50086">
    <property type="entry name" value="TBC_RABGAP"/>
    <property type="match status" value="1"/>
</dbReference>
<dbReference type="InterPro" id="IPR035969">
    <property type="entry name" value="Rab-GAP_TBC_sf"/>
</dbReference>
<dbReference type="AlphaFoldDB" id="A0A8H7VA25"/>
<keyword evidence="5" id="KW-1185">Reference proteome</keyword>
<dbReference type="PANTHER" id="PTHR22957:SF502">
    <property type="entry name" value="SMALL G PROTEIN SIGNALING MODULATOR 2-RELATED"/>
    <property type="match status" value="1"/>
</dbReference>
<dbReference type="Proteomes" id="UP000603453">
    <property type="component" value="Unassembled WGS sequence"/>
</dbReference>
<proteinExistence type="predicted"/>
<dbReference type="GO" id="GO:0005096">
    <property type="term" value="F:GTPase activator activity"/>
    <property type="evidence" value="ECO:0007669"/>
    <property type="project" value="UniProtKB-KW"/>
</dbReference>
<keyword evidence="1" id="KW-0343">GTPase activation</keyword>
<dbReference type="InterPro" id="IPR000195">
    <property type="entry name" value="Rab-GAP-TBC_dom"/>
</dbReference>
<feature type="compositionally biased region" description="Low complexity" evidence="2">
    <location>
        <begin position="40"/>
        <end position="65"/>
    </location>
</feature>
<dbReference type="SMART" id="SM00164">
    <property type="entry name" value="TBC"/>
    <property type="match status" value="1"/>
</dbReference>